<dbReference type="RefSeq" id="WP_344766146.1">
    <property type="nucleotide sequence ID" value="NZ_BAABAK010000009.1"/>
</dbReference>
<evidence type="ECO:0000313" key="3">
    <source>
        <dbReference type="EMBL" id="GAA3963751.1"/>
    </source>
</evidence>
<dbReference type="InterPro" id="IPR002347">
    <property type="entry name" value="SDR_fam"/>
</dbReference>
<dbReference type="PANTHER" id="PTHR44196:SF3">
    <property type="entry name" value="SHORT CHAIN DEHYDROGENASE FAMILY PROTEIN"/>
    <property type="match status" value="1"/>
</dbReference>
<evidence type="ECO:0000256" key="1">
    <source>
        <dbReference type="ARBA" id="ARBA00006484"/>
    </source>
</evidence>
<sequence>MKKVIIIGATSGIGRALALKMSDAGYTVGITGKRQTLLNEIEALKPNKIFASCFDVNDEPNLLDNLGSLIARLDGFDMLIYSAGYGEINENLDNQIEQDTLKTNVVSFTNVITWSFEYFKQQGHGYIAAITSVAGLRGNEKAPAYSASKAYQINYLEGLSKKSKQQKLGIHILDIRPGFMDTAMAKGDNLFWVTPLKKAANQIIAGIERSAEVLYVSKRWRIFAWISKILPRYLFTKL</sequence>
<reference evidence="4" key="1">
    <citation type="journal article" date="2019" name="Int. J. Syst. Evol. Microbiol.">
        <title>The Global Catalogue of Microorganisms (GCM) 10K type strain sequencing project: providing services to taxonomists for standard genome sequencing and annotation.</title>
        <authorList>
            <consortium name="The Broad Institute Genomics Platform"/>
            <consortium name="The Broad Institute Genome Sequencing Center for Infectious Disease"/>
            <person name="Wu L."/>
            <person name="Ma J."/>
        </authorList>
    </citation>
    <scope>NUCLEOTIDE SEQUENCE [LARGE SCALE GENOMIC DNA]</scope>
    <source>
        <strain evidence="4">JCM 17338</strain>
    </source>
</reference>
<dbReference type="InterPro" id="IPR036291">
    <property type="entry name" value="NAD(P)-bd_dom_sf"/>
</dbReference>
<protein>
    <submittedName>
        <fullName evidence="3">SDR family NAD(P)-dependent oxidoreductase</fullName>
    </submittedName>
</protein>
<dbReference type="Gene3D" id="3.40.50.720">
    <property type="entry name" value="NAD(P)-binding Rossmann-like Domain"/>
    <property type="match status" value="1"/>
</dbReference>
<organism evidence="3 4">
    <name type="scientific">Pedobacter ginsengiterrae</name>
    <dbReference type="NCBI Taxonomy" id="871696"/>
    <lineage>
        <taxon>Bacteria</taxon>
        <taxon>Pseudomonadati</taxon>
        <taxon>Bacteroidota</taxon>
        <taxon>Sphingobacteriia</taxon>
        <taxon>Sphingobacteriales</taxon>
        <taxon>Sphingobacteriaceae</taxon>
        <taxon>Pedobacter</taxon>
    </lineage>
</organism>
<comment type="caution">
    <text evidence="3">The sequence shown here is derived from an EMBL/GenBank/DDBJ whole genome shotgun (WGS) entry which is preliminary data.</text>
</comment>
<proteinExistence type="inferred from homology"/>
<dbReference type="EMBL" id="BAABAK010000009">
    <property type="protein sequence ID" value="GAA3963751.1"/>
    <property type="molecule type" value="Genomic_DNA"/>
</dbReference>
<dbReference type="Proteomes" id="UP001501081">
    <property type="component" value="Unassembled WGS sequence"/>
</dbReference>
<dbReference type="SUPFAM" id="SSF51735">
    <property type="entry name" value="NAD(P)-binding Rossmann-fold domains"/>
    <property type="match status" value="1"/>
</dbReference>
<dbReference type="Pfam" id="PF00106">
    <property type="entry name" value="adh_short"/>
    <property type="match status" value="1"/>
</dbReference>
<dbReference type="PRINTS" id="PR00081">
    <property type="entry name" value="GDHRDH"/>
</dbReference>
<comment type="similarity">
    <text evidence="1">Belongs to the short-chain dehydrogenases/reductases (SDR) family.</text>
</comment>
<gene>
    <name evidence="3" type="ORF">GCM10022246_16220</name>
</gene>
<keyword evidence="4" id="KW-1185">Reference proteome</keyword>
<keyword evidence="2" id="KW-0560">Oxidoreductase</keyword>
<evidence type="ECO:0000313" key="4">
    <source>
        <dbReference type="Proteomes" id="UP001501081"/>
    </source>
</evidence>
<name>A0ABP7PD73_9SPHI</name>
<evidence type="ECO:0000256" key="2">
    <source>
        <dbReference type="ARBA" id="ARBA00023002"/>
    </source>
</evidence>
<accession>A0ABP7PD73</accession>
<dbReference type="PANTHER" id="PTHR44196">
    <property type="entry name" value="DEHYDROGENASE/REDUCTASE SDR FAMILY MEMBER 7B"/>
    <property type="match status" value="1"/>
</dbReference>